<dbReference type="SUPFAM" id="SSF56219">
    <property type="entry name" value="DNase I-like"/>
    <property type="match status" value="1"/>
</dbReference>
<feature type="compositionally biased region" description="Basic and acidic residues" evidence="1">
    <location>
        <begin position="133"/>
        <end position="173"/>
    </location>
</feature>
<proteinExistence type="predicted"/>
<evidence type="ECO:0000313" key="3">
    <source>
        <dbReference type="Proteomes" id="UP001151760"/>
    </source>
</evidence>
<dbReference type="GO" id="GO:0003964">
    <property type="term" value="F:RNA-directed DNA polymerase activity"/>
    <property type="evidence" value="ECO:0007669"/>
    <property type="project" value="UniProtKB-KW"/>
</dbReference>
<keyword evidence="2" id="KW-0808">Transferase</keyword>
<keyword evidence="2" id="KW-0548">Nucleotidyltransferase</keyword>
<reference evidence="2" key="2">
    <citation type="submission" date="2022-01" db="EMBL/GenBank/DDBJ databases">
        <authorList>
            <person name="Yamashiro T."/>
            <person name="Shiraishi A."/>
            <person name="Satake H."/>
            <person name="Nakayama K."/>
        </authorList>
    </citation>
    <scope>NUCLEOTIDE SEQUENCE</scope>
</reference>
<feature type="region of interest" description="Disordered" evidence="1">
    <location>
        <begin position="87"/>
        <end position="207"/>
    </location>
</feature>
<dbReference type="Gene3D" id="3.60.10.10">
    <property type="entry name" value="Endonuclease/exonuclease/phosphatase"/>
    <property type="match status" value="1"/>
</dbReference>
<organism evidence="2 3">
    <name type="scientific">Tanacetum coccineum</name>
    <dbReference type="NCBI Taxonomy" id="301880"/>
    <lineage>
        <taxon>Eukaryota</taxon>
        <taxon>Viridiplantae</taxon>
        <taxon>Streptophyta</taxon>
        <taxon>Embryophyta</taxon>
        <taxon>Tracheophyta</taxon>
        <taxon>Spermatophyta</taxon>
        <taxon>Magnoliopsida</taxon>
        <taxon>eudicotyledons</taxon>
        <taxon>Gunneridae</taxon>
        <taxon>Pentapetalae</taxon>
        <taxon>asterids</taxon>
        <taxon>campanulids</taxon>
        <taxon>Asterales</taxon>
        <taxon>Asteraceae</taxon>
        <taxon>Asteroideae</taxon>
        <taxon>Anthemideae</taxon>
        <taxon>Anthemidinae</taxon>
        <taxon>Tanacetum</taxon>
    </lineage>
</organism>
<dbReference type="Proteomes" id="UP001151760">
    <property type="component" value="Unassembled WGS sequence"/>
</dbReference>
<keyword evidence="3" id="KW-1185">Reference proteome</keyword>
<protein>
    <submittedName>
        <fullName evidence="2">RNA-directed DNA polymerase, eukaryota</fullName>
    </submittedName>
</protein>
<evidence type="ECO:0000256" key="1">
    <source>
        <dbReference type="SAM" id="MobiDB-lite"/>
    </source>
</evidence>
<dbReference type="EMBL" id="BQNB010020382">
    <property type="protein sequence ID" value="GJT95383.1"/>
    <property type="molecule type" value="Genomic_DNA"/>
</dbReference>
<evidence type="ECO:0000313" key="2">
    <source>
        <dbReference type="EMBL" id="GJT95383.1"/>
    </source>
</evidence>
<comment type="caution">
    <text evidence="2">The sequence shown here is derived from an EMBL/GenBank/DDBJ whole genome shotgun (WGS) entry which is preliminary data.</text>
</comment>
<gene>
    <name evidence="2" type="ORF">Tco_1090901</name>
</gene>
<accession>A0ABQ5I5N2</accession>
<sequence length="483" mass="55583">MSWYFILMKHVSQTFRTDERVIWIKIGSLPLNAWTIKEYKKIAGSWGEPLFVDEDPQKTLQLEEFEFAGWVPDFKDMESISCKNLETDNSDNHDHDVNDCGFHDLEEGEIPKTNESQEDEVVMNTQWSVDDEQNVKDHADSPINLENHKQPSKETSENQKEESESISKPHGFESFKNNNSQNSKQPSMASFAAAKTSRASKSHSKSINSHGSMIDAFIAHIEMGNVLGYDMEGSKNDLKKFIDNIGAKHGIQEKHSLNISPFKVKSLWGNFQFDYDLCPSSGRSGGLVSIWDPNVFTKHNAFPSKNFLIIEGTWKISHLHCFMINVYAPQDDKKKEMLWHNILEFMERNPGHYFIFGDFNVVRHASERIGTIFNATSSNVFNQFILDGHLWDIPLGGHLFTRVNNRGDKLNIVVEFWEKHDTESCPSPIVRFGKKMKALKSCIKEWSKNRSSSQSRDKEDLLKKIKEFDEINVKRTDDFMLDS</sequence>
<feature type="compositionally biased region" description="Basic and acidic residues" evidence="1">
    <location>
        <begin position="90"/>
        <end position="112"/>
    </location>
</feature>
<name>A0ABQ5I5N2_9ASTR</name>
<keyword evidence="2" id="KW-0695">RNA-directed DNA polymerase</keyword>
<dbReference type="InterPro" id="IPR036691">
    <property type="entry name" value="Endo/exonu/phosph_ase_sf"/>
</dbReference>
<reference evidence="2" key="1">
    <citation type="journal article" date="2022" name="Int. J. Mol. Sci.">
        <title>Draft Genome of Tanacetum Coccineum: Genomic Comparison of Closely Related Tanacetum-Family Plants.</title>
        <authorList>
            <person name="Yamashiro T."/>
            <person name="Shiraishi A."/>
            <person name="Nakayama K."/>
            <person name="Satake H."/>
        </authorList>
    </citation>
    <scope>NUCLEOTIDE SEQUENCE</scope>
</reference>
<feature type="compositionally biased region" description="Low complexity" evidence="1">
    <location>
        <begin position="176"/>
        <end position="185"/>
    </location>
</feature>